<dbReference type="Proteomes" id="UP000266183">
    <property type="component" value="Chromosome"/>
</dbReference>
<dbReference type="AlphaFoldDB" id="A0A385SWB1"/>
<organism evidence="2 3">
    <name type="scientific">Chryseolinea soli</name>
    <dbReference type="NCBI Taxonomy" id="2321403"/>
    <lineage>
        <taxon>Bacteria</taxon>
        <taxon>Pseudomonadati</taxon>
        <taxon>Bacteroidota</taxon>
        <taxon>Cytophagia</taxon>
        <taxon>Cytophagales</taxon>
        <taxon>Fulvivirgaceae</taxon>
        <taxon>Chryseolinea</taxon>
    </lineage>
</organism>
<keyword evidence="1" id="KW-0472">Membrane</keyword>
<name>A0A385SWB1_9BACT</name>
<gene>
    <name evidence="2" type="ORF">D4L85_26990</name>
</gene>
<proteinExistence type="predicted"/>
<keyword evidence="1" id="KW-0812">Transmembrane</keyword>
<dbReference type="EMBL" id="CP032382">
    <property type="protein sequence ID" value="AYB34000.1"/>
    <property type="molecule type" value="Genomic_DNA"/>
</dbReference>
<feature type="transmembrane region" description="Helical" evidence="1">
    <location>
        <begin position="36"/>
        <end position="55"/>
    </location>
</feature>
<reference evidence="3" key="1">
    <citation type="submission" date="2018-09" db="EMBL/GenBank/DDBJ databases">
        <title>Chryseolinea sp. KIS68-18 isolated from soil.</title>
        <authorList>
            <person name="Weon H.-Y."/>
            <person name="Kwon S.-W."/>
            <person name="Lee S.A."/>
        </authorList>
    </citation>
    <scope>NUCLEOTIDE SEQUENCE [LARGE SCALE GENOMIC DNA]</scope>
    <source>
        <strain evidence="3">KIS68-18</strain>
    </source>
</reference>
<accession>A0A385SWB1</accession>
<evidence type="ECO:0000313" key="2">
    <source>
        <dbReference type="EMBL" id="AYB34000.1"/>
    </source>
</evidence>
<evidence type="ECO:0000313" key="3">
    <source>
        <dbReference type="Proteomes" id="UP000266183"/>
    </source>
</evidence>
<sequence>MILAVMTLAVLGWATWQGYGLLQQQNLGLDAATRSILIIAAAVALASAFMVALAISNAGDKTLRAHQFAKRFALYEKYNTAWLEIQNDFPGDQPVKLDVHLKELEALVVLLSSSKVIKAFYECEKTLGSDGLNTPAAHSARQKLLWAMREDLGQPGDFLLQKELLKNTN</sequence>
<evidence type="ECO:0008006" key="4">
    <source>
        <dbReference type="Google" id="ProtNLM"/>
    </source>
</evidence>
<keyword evidence="1" id="KW-1133">Transmembrane helix</keyword>
<evidence type="ECO:0000256" key="1">
    <source>
        <dbReference type="SAM" id="Phobius"/>
    </source>
</evidence>
<dbReference type="KEGG" id="chk:D4L85_26990"/>
<protein>
    <recommendedName>
        <fullName evidence="4">DUF4760 domain-containing protein</fullName>
    </recommendedName>
</protein>
<keyword evidence="3" id="KW-1185">Reference proteome</keyword>